<reference evidence="2" key="1">
    <citation type="journal article" date="2023" name="Hortic. Res.">
        <title>A chromosome-level phased genome enabling allele-level studies in sweet orange: a case study on citrus Huanglongbing tolerance.</title>
        <authorList>
            <person name="Wu B."/>
            <person name="Yu Q."/>
            <person name="Deng Z."/>
            <person name="Duan Y."/>
            <person name="Luo F."/>
            <person name="Gmitter F. Jr."/>
        </authorList>
    </citation>
    <scope>NUCLEOTIDE SEQUENCE [LARGE SCALE GENOMIC DNA]</scope>
    <source>
        <strain evidence="2">cv. Valencia</strain>
    </source>
</reference>
<accession>A0ACB8NR75</accession>
<comment type="caution">
    <text evidence="1">The sequence shown here is derived from an EMBL/GenBank/DDBJ whole genome shotgun (WGS) entry which is preliminary data.</text>
</comment>
<keyword evidence="2" id="KW-1185">Reference proteome</keyword>
<organism evidence="1 2">
    <name type="scientific">Citrus sinensis</name>
    <name type="common">Sweet orange</name>
    <name type="synonym">Citrus aurantium var. sinensis</name>
    <dbReference type="NCBI Taxonomy" id="2711"/>
    <lineage>
        <taxon>Eukaryota</taxon>
        <taxon>Viridiplantae</taxon>
        <taxon>Streptophyta</taxon>
        <taxon>Embryophyta</taxon>
        <taxon>Tracheophyta</taxon>
        <taxon>Spermatophyta</taxon>
        <taxon>Magnoliopsida</taxon>
        <taxon>eudicotyledons</taxon>
        <taxon>Gunneridae</taxon>
        <taxon>Pentapetalae</taxon>
        <taxon>rosids</taxon>
        <taxon>malvids</taxon>
        <taxon>Sapindales</taxon>
        <taxon>Rutaceae</taxon>
        <taxon>Aurantioideae</taxon>
        <taxon>Citrus</taxon>
    </lineage>
</organism>
<dbReference type="Proteomes" id="UP000829398">
    <property type="component" value="Chromosome 1"/>
</dbReference>
<evidence type="ECO:0000313" key="1">
    <source>
        <dbReference type="EMBL" id="KAH9800304.1"/>
    </source>
</evidence>
<sequence length="136" mass="16208">MIPPYMIQLRKLLNSNMLWGGDPANRVKLICYKMKNFNIYLIDITKIISILPNLIDQITFFFRNIRHLSHTNLFIDHKKKKKRNDGWIDDKIESWVVNNDSTDDKERLFLIQFSTLTLMIEKRIDQILSSFAHNVI</sequence>
<evidence type="ECO:0000313" key="2">
    <source>
        <dbReference type="Proteomes" id="UP000829398"/>
    </source>
</evidence>
<name>A0ACB8NR75_CITSI</name>
<protein>
    <submittedName>
        <fullName evidence="1">Uncharacterized protein</fullName>
    </submittedName>
</protein>
<gene>
    <name evidence="1" type="ORF">KPL71_000610</name>
</gene>
<proteinExistence type="predicted"/>
<dbReference type="EMBL" id="CM039170">
    <property type="protein sequence ID" value="KAH9800304.1"/>
    <property type="molecule type" value="Genomic_DNA"/>
</dbReference>